<name>A0A9D4E363_DREPO</name>
<dbReference type="EMBL" id="JAIWYP010000009">
    <property type="protein sequence ID" value="KAH3772962.1"/>
    <property type="molecule type" value="Genomic_DNA"/>
</dbReference>
<protein>
    <submittedName>
        <fullName evidence="1">Uncharacterized protein</fullName>
    </submittedName>
</protein>
<accession>A0A9D4E363</accession>
<organism evidence="1 2">
    <name type="scientific">Dreissena polymorpha</name>
    <name type="common">Zebra mussel</name>
    <name type="synonym">Mytilus polymorpha</name>
    <dbReference type="NCBI Taxonomy" id="45954"/>
    <lineage>
        <taxon>Eukaryota</taxon>
        <taxon>Metazoa</taxon>
        <taxon>Spiralia</taxon>
        <taxon>Lophotrochozoa</taxon>
        <taxon>Mollusca</taxon>
        <taxon>Bivalvia</taxon>
        <taxon>Autobranchia</taxon>
        <taxon>Heteroconchia</taxon>
        <taxon>Euheterodonta</taxon>
        <taxon>Imparidentia</taxon>
        <taxon>Neoheterodontei</taxon>
        <taxon>Myida</taxon>
        <taxon>Dreissenoidea</taxon>
        <taxon>Dreissenidae</taxon>
        <taxon>Dreissena</taxon>
    </lineage>
</organism>
<evidence type="ECO:0000313" key="2">
    <source>
        <dbReference type="Proteomes" id="UP000828390"/>
    </source>
</evidence>
<keyword evidence="2" id="KW-1185">Reference proteome</keyword>
<evidence type="ECO:0000313" key="1">
    <source>
        <dbReference type="EMBL" id="KAH3772962.1"/>
    </source>
</evidence>
<gene>
    <name evidence="1" type="ORF">DPMN_174310</name>
</gene>
<sequence length="89" mass="9858">MQQKTDSLACEATKIELQIYLTTTETMAWTMKEQKYIILGGKELNDVDSFTYLTSVVSATGGSDGDIKACKNQLFLQHCKASIKSSFPL</sequence>
<dbReference type="AlphaFoldDB" id="A0A9D4E363"/>
<reference evidence="1" key="1">
    <citation type="journal article" date="2019" name="bioRxiv">
        <title>The Genome of the Zebra Mussel, Dreissena polymorpha: A Resource for Invasive Species Research.</title>
        <authorList>
            <person name="McCartney M.A."/>
            <person name="Auch B."/>
            <person name="Kono T."/>
            <person name="Mallez S."/>
            <person name="Zhang Y."/>
            <person name="Obille A."/>
            <person name="Becker A."/>
            <person name="Abrahante J.E."/>
            <person name="Garbe J."/>
            <person name="Badalamenti J.P."/>
            <person name="Herman A."/>
            <person name="Mangelson H."/>
            <person name="Liachko I."/>
            <person name="Sullivan S."/>
            <person name="Sone E.D."/>
            <person name="Koren S."/>
            <person name="Silverstein K.A.T."/>
            <person name="Beckman K.B."/>
            <person name="Gohl D.M."/>
        </authorList>
    </citation>
    <scope>NUCLEOTIDE SEQUENCE</scope>
    <source>
        <strain evidence="1">Duluth1</strain>
        <tissue evidence="1">Whole animal</tissue>
    </source>
</reference>
<dbReference type="Proteomes" id="UP000828390">
    <property type="component" value="Unassembled WGS sequence"/>
</dbReference>
<comment type="caution">
    <text evidence="1">The sequence shown here is derived from an EMBL/GenBank/DDBJ whole genome shotgun (WGS) entry which is preliminary data.</text>
</comment>
<reference evidence="1" key="2">
    <citation type="submission" date="2020-11" db="EMBL/GenBank/DDBJ databases">
        <authorList>
            <person name="McCartney M.A."/>
            <person name="Auch B."/>
            <person name="Kono T."/>
            <person name="Mallez S."/>
            <person name="Becker A."/>
            <person name="Gohl D.M."/>
            <person name="Silverstein K.A.T."/>
            <person name="Koren S."/>
            <person name="Bechman K.B."/>
            <person name="Herman A."/>
            <person name="Abrahante J.E."/>
            <person name="Garbe J."/>
        </authorList>
    </citation>
    <scope>NUCLEOTIDE SEQUENCE</scope>
    <source>
        <strain evidence="1">Duluth1</strain>
        <tissue evidence="1">Whole animal</tissue>
    </source>
</reference>
<proteinExistence type="predicted"/>